<keyword evidence="4 8" id="KW-1133">Transmembrane helix</keyword>
<evidence type="ECO:0000256" key="8">
    <source>
        <dbReference type="HAMAP-Rule" id="MF_03103"/>
    </source>
</evidence>
<evidence type="ECO:0000313" key="12">
    <source>
        <dbReference type="EMBL" id="KNZ57771.1"/>
    </source>
</evidence>
<keyword evidence="7 8" id="KW-0472">Membrane</keyword>
<evidence type="ECO:0000256" key="1">
    <source>
        <dbReference type="ARBA" id="ARBA00022448"/>
    </source>
</evidence>
<keyword evidence="3 8" id="KW-0256">Endoplasmic reticulum</keyword>
<evidence type="ECO:0000256" key="3">
    <source>
        <dbReference type="ARBA" id="ARBA00022824"/>
    </source>
</evidence>
<dbReference type="VEuPathDB" id="FungiDB:VP01_2077g4"/>
<dbReference type="STRING" id="27349.A0A0L6VAF1"/>
<dbReference type="GO" id="GO:0015914">
    <property type="term" value="P:phospholipid transport"/>
    <property type="evidence" value="ECO:0007669"/>
    <property type="project" value="TreeGrafter"/>
</dbReference>
<feature type="domain" description="SMP-LTD" evidence="11">
    <location>
        <begin position="141"/>
        <end position="358"/>
    </location>
</feature>
<dbReference type="GO" id="GO:0005789">
    <property type="term" value="C:endoplasmic reticulum membrane"/>
    <property type="evidence" value="ECO:0007669"/>
    <property type="project" value="UniProtKB-SubCell"/>
</dbReference>
<dbReference type="CDD" id="cd21671">
    <property type="entry name" value="SMP_Mmm1"/>
    <property type="match status" value="1"/>
</dbReference>
<accession>A0A0L6VAF1</accession>
<dbReference type="GO" id="GO:0045040">
    <property type="term" value="P:protein insertion into mitochondrial outer membrane"/>
    <property type="evidence" value="ECO:0007669"/>
    <property type="project" value="UniProtKB-UniRule"/>
</dbReference>
<evidence type="ECO:0000256" key="7">
    <source>
        <dbReference type="ARBA" id="ARBA00023136"/>
    </source>
</evidence>
<keyword evidence="13" id="KW-1185">Reference proteome</keyword>
<dbReference type="PROSITE" id="PS51847">
    <property type="entry name" value="SMP"/>
    <property type="match status" value="1"/>
</dbReference>
<gene>
    <name evidence="8 12" type="primary">MMM1</name>
    <name evidence="12" type="ORF">VP01_2077g4</name>
</gene>
<evidence type="ECO:0000256" key="10">
    <source>
        <dbReference type="SAM" id="Phobius"/>
    </source>
</evidence>
<dbReference type="GO" id="GO:1990456">
    <property type="term" value="P:mitochondrion-endoplasmic reticulum membrane tethering"/>
    <property type="evidence" value="ECO:0007669"/>
    <property type="project" value="TreeGrafter"/>
</dbReference>
<evidence type="ECO:0000313" key="13">
    <source>
        <dbReference type="Proteomes" id="UP000037035"/>
    </source>
</evidence>
<comment type="function">
    <text evidence="8">Component of the ERMES/MDM complex, which serves as a molecular tether to connect the endoplasmic reticulum (ER) and mitochondria. Components of this complex are involved in the control of mitochondrial shape and protein biogenesis, and function in nonvesicular lipid trafficking between the ER and mitochondria. The MDM12-MMM1 subcomplex functions in the major beta-barrel assembly pathway that is responsible for biogenesis of all outer membrane beta-barrel proteins, and acts in a late step after the SAM complex. The MDM10-MDM12-MMM1 subcomplex further acts in the TOM40-specific pathway after the action of the MDM12-MMM1 complex. Essential for establishing and maintaining the structure of mitochondria and maintenance of mtDNA nucleoids.</text>
</comment>
<comment type="similarity">
    <text evidence="8">Belongs to the MMM1 family.</text>
</comment>
<feature type="region of interest" description="Disordered" evidence="9">
    <location>
        <begin position="403"/>
        <end position="433"/>
    </location>
</feature>
<sequence>MQVDCVDDECCVMSRSTPARNQSNWPRNNDLPPYPPSVQQLPPQAIPTHLHSRLHRRSTLLVRYSLLLLILVVCFVRFVVFEDPKSSQEKKPIGTRRKTYHNTNQRRSSKHARKLSFHDKSHGTAESDLLSKLPYDLSSHPPETTDWLNVLLAQAIIAYRSLLHGLDDDPTMPKGNKAKEMVEEAMNFARGEVPGIISVDYITVTEVEFGKEYPVCTNARVRPADETGRMRIEIDIDYSDRVTLAIDTKVVVNFPTARFAVLPISLGLTLNQLSATIMAEIPPIAIPLPMNDDPSAPSPAILMSLDPDFTLSMTTTSLLGSRAKLQDIPKIEQLIVGRLRGWIVDNLVWPKVRVLKLPGLGNKGSVEDAADGEGEYVWVEGTTNEMNSSISLKDSKTRTIIRDADEDEGPTPNPVTYEPPPGLSHPTLGPSLGIQLYPQYHRRTSSDTPMVANMPLPSPPEATDGPTRQRRPSTRTNARPAMPESDGYSSHPKPPGGLPISRGSNGSFGGGSALPSPTAHHKHLDDPTSHEWFKYQRSLGTPTLTSNRSAEDRGRWARAGGMSGVPLGLGGSQATNLGYGIRERIRDAERLKHLRTTNLDDSFVPQR</sequence>
<dbReference type="HAMAP" id="MF_03103">
    <property type="entry name" value="Mmm1"/>
    <property type="match status" value="1"/>
</dbReference>
<feature type="region of interest" description="Disordered" evidence="9">
    <location>
        <begin position="87"/>
        <end position="123"/>
    </location>
</feature>
<evidence type="ECO:0000259" key="11">
    <source>
        <dbReference type="PROSITE" id="PS51847"/>
    </source>
</evidence>
<keyword evidence="2 8" id="KW-0812">Transmembrane</keyword>
<dbReference type="EMBL" id="LAVV01006923">
    <property type="protein sequence ID" value="KNZ57771.1"/>
    <property type="molecule type" value="Genomic_DNA"/>
</dbReference>
<keyword evidence="1" id="KW-0813">Transport</keyword>
<feature type="region of interest" description="Disordered" evidence="9">
    <location>
        <begin position="445"/>
        <end position="527"/>
    </location>
</feature>
<feature type="compositionally biased region" description="Pro residues" evidence="9">
    <location>
        <begin position="411"/>
        <end position="423"/>
    </location>
</feature>
<evidence type="ECO:0000256" key="9">
    <source>
        <dbReference type="SAM" id="MobiDB-lite"/>
    </source>
</evidence>
<dbReference type="PANTHER" id="PTHR13466">
    <property type="entry name" value="TEX2 PROTEIN-RELATED"/>
    <property type="match status" value="1"/>
</dbReference>
<evidence type="ECO:0000256" key="2">
    <source>
        <dbReference type="ARBA" id="ARBA00022692"/>
    </source>
</evidence>
<dbReference type="InterPro" id="IPR031468">
    <property type="entry name" value="SMP_LBD"/>
</dbReference>
<dbReference type="InterPro" id="IPR027537">
    <property type="entry name" value="Mmm1"/>
</dbReference>
<feature type="transmembrane region" description="Helical" evidence="10">
    <location>
        <begin position="60"/>
        <end position="80"/>
    </location>
</feature>
<name>A0A0L6VAF1_9BASI</name>
<organism evidence="12 13">
    <name type="scientific">Puccinia sorghi</name>
    <dbReference type="NCBI Taxonomy" id="27349"/>
    <lineage>
        <taxon>Eukaryota</taxon>
        <taxon>Fungi</taxon>
        <taxon>Dikarya</taxon>
        <taxon>Basidiomycota</taxon>
        <taxon>Pucciniomycotina</taxon>
        <taxon>Pucciniomycetes</taxon>
        <taxon>Pucciniales</taxon>
        <taxon>Pucciniaceae</taxon>
        <taxon>Puccinia</taxon>
    </lineage>
</organism>
<evidence type="ECO:0000256" key="5">
    <source>
        <dbReference type="ARBA" id="ARBA00023055"/>
    </source>
</evidence>
<dbReference type="Proteomes" id="UP000037035">
    <property type="component" value="Unassembled WGS sequence"/>
</dbReference>
<dbReference type="AlphaFoldDB" id="A0A0L6VAF1"/>
<proteinExistence type="inferred from homology"/>
<dbReference type="OrthoDB" id="5599157at2759"/>
<evidence type="ECO:0000256" key="4">
    <source>
        <dbReference type="ARBA" id="ARBA00022989"/>
    </source>
</evidence>
<feature type="topological domain" description="Lumenal" evidence="8">
    <location>
        <begin position="1"/>
        <end position="60"/>
    </location>
</feature>
<dbReference type="InterPro" id="IPR019411">
    <property type="entry name" value="MMM1_dom"/>
</dbReference>
<keyword evidence="5" id="KW-0445">Lipid transport</keyword>
<protein>
    <recommendedName>
        <fullName evidence="8">Maintenance of mitochondrial morphology protein 1</fullName>
    </recommendedName>
</protein>
<dbReference type="PANTHER" id="PTHR13466:SF0">
    <property type="entry name" value="SMP-LTD DOMAIN-CONTAINING PROTEIN"/>
    <property type="match status" value="1"/>
</dbReference>
<dbReference type="GO" id="GO:0008289">
    <property type="term" value="F:lipid binding"/>
    <property type="evidence" value="ECO:0007669"/>
    <property type="project" value="UniProtKB-KW"/>
</dbReference>
<keyword evidence="6" id="KW-0446">Lipid-binding</keyword>
<comment type="subcellular location">
    <subcellularLocation>
        <location evidence="8">Endoplasmic reticulum membrane</location>
        <topology evidence="8">Single-pass type I membrane protein</topology>
    </subcellularLocation>
    <text evidence="8">The ERMES/MDM complex localizes to a few discrete foci (around 10 per single cell), that represent mitochondria-endoplasmic reticulum junctions. These foci are often found next to mtDNA nucleoids.</text>
</comment>
<evidence type="ECO:0000256" key="6">
    <source>
        <dbReference type="ARBA" id="ARBA00023121"/>
    </source>
</evidence>
<comment type="caution">
    <text evidence="12">The sequence shown here is derived from an EMBL/GenBank/DDBJ whole genome shotgun (WGS) entry which is preliminary data.</text>
</comment>
<reference evidence="12 13" key="1">
    <citation type="submission" date="2015-08" db="EMBL/GenBank/DDBJ databases">
        <title>Next Generation Sequencing and Analysis of the Genome of Puccinia sorghi L Schw, the Causal Agent of Maize Common Rust.</title>
        <authorList>
            <person name="Rochi L."/>
            <person name="Burguener G."/>
            <person name="Darino M."/>
            <person name="Turjanski A."/>
            <person name="Kreff E."/>
            <person name="Dieguez M.J."/>
            <person name="Sacco F."/>
        </authorList>
    </citation>
    <scope>NUCLEOTIDE SEQUENCE [LARGE SCALE GENOMIC DNA]</scope>
    <source>
        <strain evidence="12 13">RO10H11247</strain>
    </source>
</reference>
<dbReference type="Pfam" id="PF10296">
    <property type="entry name" value="MMM1"/>
    <property type="match status" value="1"/>
</dbReference>
<feature type="topological domain" description="Cytoplasmic" evidence="8">
    <location>
        <begin position="82"/>
        <end position="607"/>
    </location>
</feature>
<comment type="subunit">
    <text evidence="8">Homodimer. Component of the ER-mitochondria encounter structure (ERMES) or MDM complex, composed of MMM1, MDM10, MDM12 and MDM34. A MMM1 homodimer associates with one molecule of MDM12 on each side in a pairwise head-to-tail manner, and the SMP-LTD domains of MMM1 and MDM12 generate a continuous hydrophobic tunnel for phospholipid trafficking.</text>
</comment>
<dbReference type="GO" id="GO:0032865">
    <property type="term" value="C:ERMES complex"/>
    <property type="evidence" value="ECO:0007669"/>
    <property type="project" value="UniProtKB-UniRule"/>
</dbReference>